<evidence type="ECO:0008006" key="3">
    <source>
        <dbReference type="Google" id="ProtNLM"/>
    </source>
</evidence>
<feature type="transmembrane region" description="Helical" evidence="1">
    <location>
        <begin position="12"/>
        <end position="33"/>
    </location>
</feature>
<keyword evidence="1" id="KW-0472">Membrane</keyword>
<protein>
    <recommendedName>
        <fullName evidence="3">Chemotaxis methyl-accepting receptor HlyB-like 4HB MCP domain-containing protein</fullName>
    </recommendedName>
</protein>
<organism evidence="2">
    <name type="scientific">marine sediment metagenome</name>
    <dbReference type="NCBI Taxonomy" id="412755"/>
    <lineage>
        <taxon>unclassified sequences</taxon>
        <taxon>metagenomes</taxon>
        <taxon>ecological metagenomes</taxon>
    </lineage>
</organism>
<keyword evidence="1" id="KW-0812">Transmembrane</keyword>
<accession>X0WLJ1</accession>
<comment type="caution">
    <text evidence="2">The sequence shown here is derived from an EMBL/GenBank/DDBJ whole genome shotgun (WGS) entry which is preliminary data.</text>
</comment>
<dbReference type="AlphaFoldDB" id="X0WLJ1"/>
<dbReference type="EMBL" id="BARS01049305">
    <property type="protein sequence ID" value="GAG31505.1"/>
    <property type="molecule type" value="Genomic_DNA"/>
</dbReference>
<keyword evidence="1" id="KW-1133">Transmembrane helix</keyword>
<evidence type="ECO:0000256" key="1">
    <source>
        <dbReference type="SAM" id="Phobius"/>
    </source>
</evidence>
<name>X0WLJ1_9ZZZZ</name>
<evidence type="ECO:0000313" key="2">
    <source>
        <dbReference type="EMBL" id="GAG31505.1"/>
    </source>
</evidence>
<sequence length="173" mass="18691">MRILRSARGQIAAAAVLFVILVVAISVVAVWSARNHQSQLKSLEETSLAATTLEHVRAQFFLEMAILASLVLTEEPALIDEYREAQAELHEDLEEARALALATGDTEGLATLEETAQQMGELEQMGELAIPIVAAGDADMLRELMGTYQAEASISGLEAVDSVEQAAQRKQET</sequence>
<reference evidence="2" key="1">
    <citation type="journal article" date="2014" name="Front. Microbiol.">
        <title>High frequency of phylogenetically diverse reductive dehalogenase-homologous genes in deep subseafloor sedimentary metagenomes.</title>
        <authorList>
            <person name="Kawai M."/>
            <person name="Futagami T."/>
            <person name="Toyoda A."/>
            <person name="Takaki Y."/>
            <person name="Nishi S."/>
            <person name="Hori S."/>
            <person name="Arai W."/>
            <person name="Tsubouchi T."/>
            <person name="Morono Y."/>
            <person name="Uchiyama I."/>
            <person name="Ito T."/>
            <person name="Fujiyama A."/>
            <person name="Inagaki F."/>
            <person name="Takami H."/>
        </authorList>
    </citation>
    <scope>NUCLEOTIDE SEQUENCE</scope>
    <source>
        <strain evidence="2">Expedition CK06-06</strain>
    </source>
</reference>
<feature type="non-terminal residue" evidence="2">
    <location>
        <position position="173"/>
    </location>
</feature>
<proteinExistence type="predicted"/>
<gene>
    <name evidence="2" type="ORF">S01H1_73769</name>
</gene>